<comment type="similarity">
    <text evidence="1">Belongs to the glycosyltransferase 2 family.</text>
</comment>
<reference evidence="6" key="1">
    <citation type="submission" date="2017-09" db="EMBL/GenBank/DDBJ databases">
        <title>Depth-based differentiation of microbial function through sediment-hosted aquifers and enrichment of novel symbionts in the deep terrestrial subsurface.</title>
        <authorList>
            <person name="Probst A.J."/>
            <person name="Ladd B."/>
            <person name="Jarett J.K."/>
            <person name="Geller-Mcgrath D.E."/>
            <person name="Sieber C.M.K."/>
            <person name="Emerson J.B."/>
            <person name="Anantharaman K."/>
            <person name="Thomas B.C."/>
            <person name="Malmstrom R."/>
            <person name="Stieglmeier M."/>
            <person name="Klingl A."/>
            <person name="Woyke T."/>
            <person name="Ryan C.M."/>
            <person name="Banfield J.F."/>
        </authorList>
    </citation>
    <scope>NUCLEOTIDE SEQUENCE [LARGE SCALE GENOMIC DNA]</scope>
</reference>
<dbReference type="InterPro" id="IPR039528">
    <property type="entry name" value="DPM1-like"/>
</dbReference>
<dbReference type="Proteomes" id="UP000228896">
    <property type="component" value="Unassembled WGS sequence"/>
</dbReference>
<organism evidence="5 6">
    <name type="scientific">Candidatus Falkowbacteria bacterium CG02_land_8_20_14_3_00_36_14</name>
    <dbReference type="NCBI Taxonomy" id="1974560"/>
    <lineage>
        <taxon>Bacteria</taxon>
        <taxon>Candidatus Falkowiibacteriota</taxon>
    </lineage>
</organism>
<evidence type="ECO:0000256" key="3">
    <source>
        <dbReference type="ARBA" id="ARBA00022679"/>
    </source>
</evidence>
<protein>
    <submittedName>
        <fullName evidence="5">Dolichyl-phosphate beta-D-mannosyltransferase</fullName>
    </submittedName>
</protein>
<keyword evidence="3 5" id="KW-0808">Transferase</keyword>
<evidence type="ECO:0000313" key="6">
    <source>
        <dbReference type="Proteomes" id="UP000228896"/>
    </source>
</evidence>
<dbReference type="AlphaFoldDB" id="A0A2M7DLU0"/>
<keyword evidence="2 5" id="KW-0328">Glycosyltransferase</keyword>
<evidence type="ECO:0000256" key="1">
    <source>
        <dbReference type="ARBA" id="ARBA00006739"/>
    </source>
</evidence>
<name>A0A2M7DLU0_9BACT</name>
<dbReference type="Pfam" id="PF00535">
    <property type="entry name" value="Glycos_transf_2"/>
    <property type="match status" value="1"/>
</dbReference>
<comment type="caution">
    <text evidence="5">The sequence shown here is derived from an EMBL/GenBank/DDBJ whole genome shotgun (WGS) entry which is preliminary data.</text>
</comment>
<dbReference type="GO" id="GO:0004582">
    <property type="term" value="F:dolichyl-phosphate beta-D-mannosyltransferase activity"/>
    <property type="evidence" value="ECO:0007669"/>
    <property type="project" value="InterPro"/>
</dbReference>
<dbReference type="InterPro" id="IPR001173">
    <property type="entry name" value="Glyco_trans_2-like"/>
</dbReference>
<dbReference type="EMBL" id="PETS01000105">
    <property type="protein sequence ID" value="PIV50749.1"/>
    <property type="molecule type" value="Genomic_DNA"/>
</dbReference>
<dbReference type="GO" id="GO:0016020">
    <property type="term" value="C:membrane"/>
    <property type="evidence" value="ECO:0007669"/>
    <property type="project" value="GOC"/>
</dbReference>
<evidence type="ECO:0000256" key="2">
    <source>
        <dbReference type="ARBA" id="ARBA00022676"/>
    </source>
</evidence>
<dbReference type="GO" id="GO:0009247">
    <property type="term" value="P:glycolipid biosynthetic process"/>
    <property type="evidence" value="ECO:0007669"/>
    <property type="project" value="TreeGrafter"/>
</dbReference>
<evidence type="ECO:0000259" key="4">
    <source>
        <dbReference type="Pfam" id="PF00535"/>
    </source>
</evidence>
<dbReference type="Gene3D" id="3.90.550.10">
    <property type="entry name" value="Spore Coat Polysaccharide Biosynthesis Protein SpsA, Chain A"/>
    <property type="match status" value="1"/>
</dbReference>
<dbReference type="InterPro" id="IPR029044">
    <property type="entry name" value="Nucleotide-diphossugar_trans"/>
</dbReference>
<dbReference type="PANTHER" id="PTHR43398:SF1">
    <property type="entry name" value="DOLICHOL-PHOSPHATE MANNOSYLTRANSFERASE SUBUNIT 1"/>
    <property type="match status" value="1"/>
</dbReference>
<evidence type="ECO:0000313" key="5">
    <source>
        <dbReference type="EMBL" id="PIV50749.1"/>
    </source>
</evidence>
<dbReference type="SUPFAM" id="SSF53448">
    <property type="entry name" value="Nucleotide-diphospho-sugar transferases"/>
    <property type="match status" value="1"/>
</dbReference>
<feature type="domain" description="Glycosyltransferase 2-like" evidence="4">
    <location>
        <begin position="10"/>
        <end position="122"/>
    </location>
</feature>
<proteinExistence type="inferred from homology"/>
<dbReference type="PANTHER" id="PTHR43398">
    <property type="entry name" value="DOLICHOL-PHOSPHATE MANNOSYLTRANSFERASE SUBUNIT 1"/>
    <property type="match status" value="1"/>
</dbReference>
<gene>
    <name evidence="5" type="ORF">COS18_03895</name>
</gene>
<sequence length="190" mass="21894">MFNKKISYLSILERKKKTGLGDAYKKAIKEAIKNKDLRSIITMDADGSHSPQYLGEMLDNINNYDVVIGSRYIKGGGVENWEVWRRNLSKFGNLYANALTGIKISDLTSGFVCYKRDILEKVDFSKIDSSGYAYQIEMKYYLVNNLKVKYKEVPIIFKNRREGESKISNQIITEGIVAPLKLFIKKIWKK</sequence>
<accession>A0A2M7DLU0</accession>